<name>A0ABR3NUQ5_9TELE</name>
<accession>A0ABR3NUQ5</accession>
<evidence type="ECO:0000313" key="2">
    <source>
        <dbReference type="Proteomes" id="UP001558613"/>
    </source>
</evidence>
<keyword evidence="2" id="KW-1185">Reference proteome</keyword>
<organism evidence="1 2">
    <name type="scientific">Cirrhinus molitorella</name>
    <name type="common">mud carp</name>
    <dbReference type="NCBI Taxonomy" id="172907"/>
    <lineage>
        <taxon>Eukaryota</taxon>
        <taxon>Metazoa</taxon>
        <taxon>Chordata</taxon>
        <taxon>Craniata</taxon>
        <taxon>Vertebrata</taxon>
        <taxon>Euteleostomi</taxon>
        <taxon>Actinopterygii</taxon>
        <taxon>Neopterygii</taxon>
        <taxon>Teleostei</taxon>
        <taxon>Ostariophysi</taxon>
        <taxon>Cypriniformes</taxon>
        <taxon>Cyprinidae</taxon>
        <taxon>Labeoninae</taxon>
        <taxon>Labeonini</taxon>
        <taxon>Cirrhinus</taxon>
    </lineage>
</organism>
<evidence type="ECO:0000313" key="1">
    <source>
        <dbReference type="EMBL" id="KAL1280770.1"/>
    </source>
</evidence>
<dbReference type="Proteomes" id="UP001558613">
    <property type="component" value="Unassembled WGS sequence"/>
</dbReference>
<protein>
    <submittedName>
        <fullName evidence="1">Uncharacterized protein</fullName>
    </submittedName>
</protein>
<proteinExistence type="predicted"/>
<sequence>MRAFTRNEILCSFVFERVERARVGKVGVAVHAVGGASQRCVEDFKHTVSYSGGRRETAPYWIVYCKTSDAMSRTVFILIQCV</sequence>
<reference evidence="1 2" key="1">
    <citation type="submission" date="2023-09" db="EMBL/GenBank/DDBJ databases">
        <authorList>
            <person name="Wang M."/>
        </authorList>
    </citation>
    <scope>NUCLEOTIDE SEQUENCE [LARGE SCALE GENOMIC DNA]</scope>
    <source>
        <strain evidence="1">GT-2023</strain>
        <tissue evidence="1">Liver</tissue>
    </source>
</reference>
<gene>
    <name evidence="1" type="ORF">QQF64_015370</name>
</gene>
<comment type="caution">
    <text evidence="1">The sequence shown here is derived from an EMBL/GenBank/DDBJ whole genome shotgun (WGS) entry which is preliminary data.</text>
</comment>
<dbReference type="EMBL" id="JAYMGO010000002">
    <property type="protein sequence ID" value="KAL1280770.1"/>
    <property type="molecule type" value="Genomic_DNA"/>
</dbReference>